<name>A0ABM7G833_9SPHN</name>
<accession>A0ABM7G833</accession>
<dbReference type="Pfam" id="PF02518">
    <property type="entry name" value="HATPase_c"/>
    <property type="match status" value="1"/>
</dbReference>
<dbReference type="SUPFAM" id="SSF55874">
    <property type="entry name" value="ATPase domain of HSP90 chaperone/DNA topoisomerase II/histidine kinase"/>
    <property type="match status" value="1"/>
</dbReference>
<proteinExistence type="predicted"/>
<dbReference type="Proteomes" id="UP001059971">
    <property type="component" value="Chromosome 2"/>
</dbReference>
<evidence type="ECO:0000259" key="1">
    <source>
        <dbReference type="Pfam" id="PF02518"/>
    </source>
</evidence>
<dbReference type="CDD" id="cd00075">
    <property type="entry name" value="HATPase"/>
    <property type="match status" value="1"/>
</dbReference>
<dbReference type="InterPro" id="IPR036890">
    <property type="entry name" value="HATPase_C_sf"/>
</dbReference>
<organism evidence="2 3">
    <name type="scientific">Sphingomonas bisphenolicum</name>
    <dbReference type="NCBI Taxonomy" id="296544"/>
    <lineage>
        <taxon>Bacteria</taxon>
        <taxon>Pseudomonadati</taxon>
        <taxon>Pseudomonadota</taxon>
        <taxon>Alphaproteobacteria</taxon>
        <taxon>Sphingomonadales</taxon>
        <taxon>Sphingomonadaceae</taxon>
        <taxon>Sphingomonas</taxon>
    </lineage>
</organism>
<protein>
    <recommendedName>
        <fullName evidence="1">Histidine kinase/HSP90-like ATPase domain-containing protein</fullName>
    </recommendedName>
</protein>
<feature type="domain" description="Histidine kinase/HSP90-like ATPase" evidence="1">
    <location>
        <begin position="4"/>
        <end position="66"/>
    </location>
</feature>
<evidence type="ECO:0000313" key="3">
    <source>
        <dbReference type="Proteomes" id="UP001059971"/>
    </source>
</evidence>
<evidence type="ECO:0000313" key="2">
    <source>
        <dbReference type="EMBL" id="BBF72063.1"/>
    </source>
</evidence>
<reference evidence="2" key="1">
    <citation type="submission" date="2018-07" db="EMBL/GenBank/DDBJ databases">
        <title>Complete genome sequence of Sphingomonas bisphenolicum strain AO1, a bisphenol A degradative bacterium isolated from Japanese farm field.</title>
        <authorList>
            <person name="Murakami M."/>
            <person name="Koh M."/>
            <person name="Koba S."/>
            <person name="Matsumura Y."/>
        </authorList>
    </citation>
    <scope>NUCLEOTIDE SEQUENCE</scope>
    <source>
        <strain evidence="2">AO1</strain>
    </source>
</reference>
<sequence length="95" mass="10358">MLTILGDNAQQAGASRLDIVLVVREGIACFDLVDDGPGIPQGDRIRFFDPFFTSKRDRGGTGVGWPSPDRCWRDIAARCNCCLQPAAPIFAFSAR</sequence>
<gene>
    <name evidence="2" type="ORF">SBA_ch2_5960</name>
</gene>
<dbReference type="EMBL" id="AP018818">
    <property type="protein sequence ID" value="BBF72063.1"/>
    <property type="molecule type" value="Genomic_DNA"/>
</dbReference>
<dbReference type="Gene3D" id="3.30.565.10">
    <property type="entry name" value="Histidine kinase-like ATPase, C-terminal domain"/>
    <property type="match status" value="1"/>
</dbReference>
<dbReference type="InterPro" id="IPR003594">
    <property type="entry name" value="HATPase_dom"/>
</dbReference>
<keyword evidence="3" id="KW-1185">Reference proteome</keyword>